<evidence type="ECO:0008006" key="5">
    <source>
        <dbReference type="Google" id="ProtNLM"/>
    </source>
</evidence>
<evidence type="ECO:0000313" key="3">
    <source>
        <dbReference type="EnsemblMetazoa" id="CJA08698.1"/>
    </source>
</evidence>
<dbReference type="PANTHER" id="PTHR38633:SF6">
    <property type="entry name" value="UTERINE LUMIN EXPRESSED_LOCAILIZED"/>
    <property type="match status" value="1"/>
</dbReference>
<evidence type="ECO:0000313" key="4">
    <source>
        <dbReference type="Proteomes" id="UP000005237"/>
    </source>
</evidence>
<evidence type="ECO:0000256" key="2">
    <source>
        <dbReference type="SAM" id="SignalP"/>
    </source>
</evidence>
<dbReference type="PANTHER" id="PTHR38633">
    <property type="entry name" value="PROTEIN CBG15573-RELATED"/>
    <property type="match status" value="1"/>
</dbReference>
<feature type="region of interest" description="Disordered" evidence="1">
    <location>
        <begin position="198"/>
        <end position="310"/>
    </location>
</feature>
<name>A0A8R1DQD5_CAEJA</name>
<dbReference type="EnsemblMetazoa" id="CJA08698.1">
    <property type="protein sequence ID" value="CJA08698.1"/>
    <property type="gene ID" value="WBGene00127902"/>
</dbReference>
<feature type="signal peptide" evidence="2">
    <location>
        <begin position="1"/>
        <end position="16"/>
    </location>
</feature>
<evidence type="ECO:0000256" key="1">
    <source>
        <dbReference type="SAM" id="MobiDB-lite"/>
    </source>
</evidence>
<feature type="compositionally biased region" description="Low complexity" evidence="1">
    <location>
        <begin position="212"/>
        <end position="221"/>
    </location>
</feature>
<organism evidence="3 4">
    <name type="scientific">Caenorhabditis japonica</name>
    <dbReference type="NCBI Taxonomy" id="281687"/>
    <lineage>
        <taxon>Eukaryota</taxon>
        <taxon>Metazoa</taxon>
        <taxon>Ecdysozoa</taxon>
        <taxon>Nematoda</taxon>
        <taxon>Chromadorea</taxon>
        <taxon>Rhabditida</taxon>
        <taxon>Rhabditina</taxon>
        <taxon>Rhabditomorpha</taxon>
        <taxon>Rhabditoidea</taxon>
        <taxon>Rhabditidae</taxon>
        <taxon>Peloderinae</taxon>
        <taxon>Caenorhabditis</taxon>
    </lineage>
</organism>
<feature type="compositionally biased region" description="Acidic residues" evidence="1">
    <location>
        <begin position="263"/>
        <end position="273"/>
    </location>
</feature>
<sequence>MLSLFAISFVVASASAQYGASNSAPSAGSYPVYYPPFIHHSYWSSSSSESRERHHRKCPKLQTYLGTLPGVPEQAFYPPVIRYARYGREETALVVCDRDEKSLNILFARRNSSRDLRTANIAAFGTTAGTTLTCDRRRRRYVGTVLNFENPTNYQGDREITQFVCLGLDKVPVVGLTVDALNKQIALVVKSVIAASSDSTRKKREVADEEAQTSTTAQPEETTTEEVEVVEKEEEKEEETTTETTSTEAAVTKDAETTTTEAEVSEEETDSAETDAASTDASTNAPTDEVTEANVSSIDLSDGLSPEEAAQIKTPADAVKVAVANIVNVLKSILKN</sequence>
<protein>
    <recommendedName>
        <fullName evidence="5">Major sperm protein</fullName>
    </recommendedName>
</protein>
<dbReference type="AlphaFoldDB" id="A0A8R1DQD5"/>
<keyword evidence="2" id="KW-0732">Signal</keyword>
<proteinExistence type="predicted"/>
<keyword evidence="4" id="KW-1185">Reference proteome</keyword>
<dbReference type="Proteomes" id="UP000005237">
    <property type="component" value="Unassembled WGS sequence"/>
</dbReference>
<reference evidence="4" key="1">
    <citation type="submission" date="2010-08" db="EMBL/GenBank/DDBJ databases">
        <authorList>
            <consortium name="Caenorhabditis japonica Sequencing Consortium"/>
            <person name="Wilson R.K."/>
        </authorList>
    </citation>
    <scope>NUCLEOTIDE SEQUENCE [LARGE SCALE GENOMIC DNA]</scope>
    <source>
        <strain evidence="4">DF5081</strain>
    </source>
</reference>
<reference evidence="3" key="2">
    <citation type="submission" date="2022-06" db="UniProtKB">
        <authorList>
            <consortium name="EnsemblMetazoa"/>
        </authorList>
    </citation>
    <scope>IDENTIFICATION</scope>
    <source>
        <strain evidence="3">DF5081</strain>
    </source>
</reference>
<feature type="chain" id="PRO_5035853308" description="Major sperm protein" evidence="2">
    <location>
        <begin position="17"/>
        <end position="336"/>
    </location>
</feature>
<feature type="compositionally biased region" description="Acidic residues" evidence="1">
    <location>
        <begin position="222"/>
        <end position="241"/>
    </location>
</feature>
<feature type="compositionally biased region" description="Low complexity" evidence="1">
    <location>
        <begin position="274"/>
        <end position="283"/>
    </location>
</feature>
<accession>A0A8R1DQD5</accession>